<feature type="domain" description="Metallo-beta-lactamase" evidence="1">
    <location>
        <begin position="34"/>
        <end position="225"/>
    </location>
</feature>
<name>H1XNZ3_CALAY</name>
<reference evidence="3 4" key="1">
    <citation type="submission" date="2011-09" db="EMBL/GenBank/DDBJ databases">
        <title>The permanent draft genome of Caldithrix abyssi DSM 13497.</title>
        <authorList>
            <consortium name="US DOE Joint Genome Institute (JGI-PGF)"/>
            <person name="Lucas S."/>
            <person name="Han J."/>
            <person name="Lapidus A."/>
            <person name="Bruce D."/>
            <person name="Goodwin L."/>
            <person name="Pitluck S."/>
            <person name="Peters L."/>
            <person name="Kyrpides N."/>
            <person name="Mavromatis K."/>
            <person name="Ivanova N."/>
            <person name="Mikhailova N."/>
            <person name="Chertkov O."/>
            <person name="Detter J.C."/>
            <person name="Tapia R."/>
            <person name="Han C."/>
            <person name="Land M."/>
            <person name="Hauser L."/>
            <person name="Markowitz V."/>
            <person name="Cheng J.-F."/>
            <person name="Hugenholtz P."/>
            <person name="Woyke T."/>
            <person name="Wu D."/>
            <person name="Spring S."/>
            <person name="Brambilla E."/>
            <person name="Klenk H.-P."/>
            <person name="Eisen J.A."/>
        </authorList>
    </citation>
    <scope>NUCLEOTIDE SEQUENCE [LARGE SCALE GENOMIC DNA]</scope>
    <source>
        <strain evidence="3 4">DSM 13497</strain>
    </source>
</reference>
<organism evidence="3 4">
    <name type="scientific">Caldithrix abyssi DSM 13497</name>
    <dbReference type="NCBI Taxonomy" id="880073"/>
    <lineage>
        <taxon>Bacteria</taxon>
        <taxon>Pseudomonadati</taxon>
        <taxon>Calditrichota</taxon>
        <taxon>Calditrichia</taxon>
        <taxon>Calditrichales</taxon>
        <taxon>Calditrichaceae</taxon>
        <taxon>Caldithrix</taxon>
    </lineage>
</organism>
<dbReference type="Pfam" id="PF12706">
    <property type="entry name" value="Lactamase_B_2"/>
    <property type="match status" value="1"/>
</dbReference>
<proteinExistence type="predicted"/>
<dbReference type="SUPFAM" id="SSF56281">
    <property type="entry name" value="Metallo-hydrolase/oxidoreductase"/>
    <property type="match status" value="1"/>
</dbReference>
<dbReference type="Gene3D" id="3.60.15.10">
    <property type="entry name" value="Ribonuclease Z/Hydroxyacylglutathione hydrolase-like"/>
    <property type="match status" value="1"/>
</dbReference>
<dbReference type="STRING" id="880073.Cabys_3746"/>
<evidence type="ECO:0000313" key="2">
    <source>
        <dbReference type="EMBL" id="APF20491.1"/>
    </source>
</evidence>
<dbReference type="AlphaFoldDB" id="H1XNZ3"/>
<dbReference type="PANTHER" id="PTHR42663:SF6">
    <property type="entry name" value="HYDROLASE C777.06C-RELATED"/>
    <property type="match status" value="1"/>
</dbReference>
<evidence type="ECO:0000259" key="1">
    <source>
        <dbReference type="SMART" id="SM00849"/>
    </source>
</evidence>
<dbReference type="PaxDb" id="880073-Calab_1362"/>
<protein>
    <submittedName>
        <fullName evidence="3">Beta-lactamase domain-containing protein</fullName>
    </submittedName>
    <submittedName>
        <fullName evidence="2">Phosphoribosyl 1,2-cyclic phosphate phosphodiesterase</fullName>
    </submittedName>
</protein>
<evidence type="ECO:0000313" key="3">
    <source>
        <dbReference type="EMBL" id="EHO40985.1"/>
    </source>
</evidence>
<dbReference type="Proteomes" id="UP000183868">
    <property type="component" value="Chromosome"/>
</dbReference>
<keyword evidence="4" id="KW-1185">Reference proteome</keyword>
<evidence type="ECO:0000313" key="5">
    <source>
        <dbReference type="Proteomes" id="UP000183868"/>
    </source>
</evidence>
<reference evidence="2 5" key="2">
    <citation type="submission" date="2016-11" db="EMBL/GenBank/DDBJ databases">
        <title>Genomic analysis of Caldithrix abyssi and proposal of a novel bacterial phylum Caldithrichaeota.</title>
        <authorList>
            <person name="Kublanov I."/>
            <person name="Sigalova O."/>
            <person name="Gavrilov S."/>
            <person name="Lebedinsky A."/>
            <person name="Ivanova N."/>
            <person name="Daum C."/>
            <person name="Reddy T."/>
            <person name="Klenk H.P."/>
            <person name="Goker M."/>
            <person name="Reva O."/>
            <person name="Miroshnichenko M."/>
            <person name="Kyprides N."/>
            <person name="Woyke T."/>
            <person name="Gelfand M."/>
        </authorList>
    </citation>
    <scope>NUCLEOTIDE SEQUENCE [LARGE SCALE GENOMIC DNA]</scope>
    <source>
        <strain evidence="2 5">LF13</strain>
    </source>
</reference>
<dbReference type="InterPro" id="IPR036866">
    <property type="entry name" value="RibonucZ/Hydroxyglut_hydro"/>
</dbReference>
<dbReference type="SMART" id="SM00849">
    <property type="entry name" value="Lactamase_B"/>
    <property type="match status" value="1"/>
</dbReference>
<dbReference type="InParanoid" id="H1XNZ3"/>
<dbReference type="EMBL" id="CP018099">
    <property type="protein sequence ID" value="APF20491.1"/>
    <property type="molecule type" value="Genomic_DNA"/>
</dbReference>
<dbReference type="KEGG" id="caby:Cabys_3746"/>
<dbReference type="EMBL" id="CM001402">
    <property type="protein sequence ID" value="EHO40985.1"/>
    <property type="molecule type" value="Genomic_DNA"/>
</dbReference>
<dbReference type="Proteomes" id="UP000004671">
    <property type="component" value="Chromosome"/>
</dbReference>
<dbReference type="eggNOG" id="COG1235">
    <property type="taxonomic scope" value="Bacteria"/>
</dbReference>
<dbReference type="InterPro" id="IPR001279">
    <property type="entry name" value="Metallo-B-lactamas"/>
</dbReference>
<accession>H1XNZ3</accession>
<dbReference type="PANTHER" id="PTHR42663">
    <property type="entry name" value="HYDROLASE C777.06C-RELATED-RELATED"/>
    <property type="match status" value="1"/>
</dbReference>
<dbReference type="CDD" id="cd16279">
    <property type="entry name" value="metallo-hydrolase-like_MBL-fold"/>
    <property type="match status" value="1"/>
</dbReference>
<evidence type="ECO:0000313" key="4">
    <source>
        <dbReference type="Proteomes" id="UP000004671"/>
    </source>
</evidence>
<dbReference type="HOGENOM" id="CLU_044538_2_1_0"/>
<dbReference type="OrthoDB" id="9781189at2"/>
<sequence length="255" mass="28908">MRVTFLGTGTSGGVPVINCDCAVCRSTNPKNKRLRCSVMIEVDGKHLLIDTSMDMREQFLRHPFPKIDAILYTHGHADHIYGLDEVRRFNYLLKKRIPAYANKETLRRLTKIFDYAFQNDGGSLQPGIPNLSAHLMEGSTKVEGVLVTPITLRHGDSLTYGYRIGNFAYCTDVKTIPPESYALLKNLDVLVLDALREKPHPSHMSLDEAIQEAQKIGARKTYFTHMNHIIDHERHSQQLPENMAFAYDGLILDLE</sequence>
<gene>
    <name evidence="2" type="ORF">Cabys_3746</name>
    <name evidence="3" type="ORF">Calab_1362</name>
</gene>
<dbReference type="RefSeq" id="WP_006928067.1">
    <property type="nucleotide sequence ID" value="NZ_CM001402.1"/>
</dbReference>